<dbReference type="Proteomes" id="UP001183648">
    <property type="component" value="Unassembled WGS sequence"/>
</dbReference>
<gene>
    <name evidence="2" type="ORF">J2S63_001292</name>
</gene>
<feature type="region of interest" description="Disordered" evidence="1">
    <location>
        <begin position="1"/>
        <end position="23"/>
    </location>
</feature>
<name>A0ABU2BUN0_9ACTN</name>
<accession>A0ABU2BUN0</accession>
<feature type="compositionally biased region" description="Low complexity" evidence="1">
    <location>
        <begin position="1"/>
        <end position="17"/>
    </location>
</feature>
<evidence type="ECO:0000256" key="1">
    <source>
        <dbReference type="SAM" id="MobiDB-lite"/>
    </source>
</evidence>
<protein>
    <recommendedName>
        <fullName evidence="4">DUF4232 domain-containing protein</fullName>
    </recommendedName>
</protein>
<sequence length="254" mass="26531">MSQRNRPSPRARSASSPSRRRGPLPRRVYWVRRALVLGVAALLVLGITRLLSMGGGDGGGAAVTAGSGTSVTPSLTTAPTAPLSPTVLPTGPKGNVAPQGSCDPSDVLVTPVVKEAHVAQPVRIVLEVTSIESPACTFEVSPASVIVRLLTPRRSEPLWTTQDCTAAVPERTVVARPGKPGRVQVFWNGRTSDDRCSDLTDWVFPGDYTAQAIAVGSSRATSSEFVLGMAVRPTVTRTPTPTASPSTSASPTSR</sequence>
<evidence type="ECO:0008006" key="4">
    <source>
        <dbReference type="Google" id="ProtNLM"/>
    </source>
</evidence>
<proteinExistence type="predicted"/>
<keyword evidence="3" id="KW-1185">Reference proteome</keyword>
<dbReference type="EMBL" id="JAVDYG010000001">
    <property type="protein sequence ID" value="MDR7361739.1"/>
    <property type="molecule type" value="Genomic_DNA"/>
</dbReference>
<feature type="compositionally biased region" description="Low complexity" evidence="1">
    <location>
        <begin position="68"/>
        <end position="90"/>
    </location>
</feature>
<evidence type="ECO:0000313" key="2">
    <source>
        <dbReference type="EMBL" id="MDR7361739.1"/>
    </source>
</evidence>
<feature type="region of interest" description="Disordered" evidence="1">
    <location>
        <begin position="233"/>
        <end position="254"/>
    </location>
</feature>
<dbReference type="RefSeq" id="WP_310300152.1">
    <property type="nucleotide sequence ID" value="NZ_BAAAPS010000001.1"/>
</dbReference>
<evidence type="ECO:0000313" key="3">
    <source>
        <dbReference type="Proteomes" id="UP001183648"/>
    </source>
</evidence>
<reference evidence="2 3" key="1">
    <citation type="submission" date="2023-07" db="EMBL/GenBank/DDBJ databases">
        <title>Sequencing the genomes of 1000 actinobacteria strains.</title>
        <authorList>
            <person name="Klenk H.-P."/>
        </authorList>
    </citation>
    <scope>NUCLEOTIDE SEQUENCE [LARGE SCALE GENOMIC DNA]</scope>
    <source>
        <strain evidence="2 3">DSM 19426</strain>
    </source>
</reference>
<organism evidence="2 3">
    <name type="scientific">Nocardioides marmoribigeumensis</name>
    <dbReference type="NCBI Taxonomy" id="433649"/>
    <lineage>
        <taxon>Bacteria</taxon>
        <taxon>Bacillati</taxon>
        <taxon>Actinomycetota</taxon>
        <taxon>Actinomycetes</taxon>
        <taxon>Propionibacteriales</taxon>
        <taxon>Nocardioidaceae</taxon>
        <taxon>Nocardioides</taxon>
    </lineage>
</organism>
<comment type="caution">
    <text evidence="2">The sequence shown here is derived from an EMBL/GenBank/DDBJ whole genome shotgun (WGS) entry which is preliminary data.</text>
</comment>
<feature type="region of interest" description="Disordered" evidence="1">
    <location>
        <begin position="68"/>
        <end position="102"/>
    </location>
</feature>